<evidence type="ECO:0008006" key="8">
    <source>
        <dbReference type="Google" id="ProtNLM"/>
    </source>
</evidence>
<dbReference type="GO" id="GO:0008233">
    <property type="term" value="F:peptidase activity"/>
    <property type="evidence" value="ECO:0007669"/>
    <property type="project" value="UniProtKB-KW"/>
</dbReference>
<dbReference type="SUPFAM" id="SSF53098">
    <property type="entry name" value="Ribonuclease H-like"/>
    <property type="match status" value="1"/>
</dbReference>
<keyword evidence="1" id="KW-0645">Protease</keyword>
<dbReference type="Pfam" id="PF22936">
    <property type="entry name" value="Pol_BBD"/>
    <property type="match status" value="1"/>
</dbReference>
<dbReference type="PANTHER" id="PTHR42648:SF22">
    <property type="entry name" value="REVERSE TRANSCRIPTASE TY1_COPIA-TYPE DOMAIN-CONTAINING PROTEIN"/>
    <property type="match status" value="1"/>
</dbReference>
<dbReference type="Pfam" id="PF25597">
    <property type="entry name" value="SH3_retrovirus"/>
    <property type="match status" value="1"/>
</dbReference>
<accession>A0AAD4VZP8</accession>
<keyword evidence="7" id="KW-1185">Reference proteome</keyword>
<dbReference type="InterPro" id="IPR025724">
    <property type="entry name" value="GAG-pre-integrase_dom"/>
</dbReference>
<evidence type="ECO:0000256" key="2">
    <source>
        <dbReference type="SAM" id="MobiDB-lite"/>
    </source>
</evidence>
<dbReference type="InterPro" id="IPR054722">
    <property type="entry name" value="PolX-like_BBD"/>
</dbReference>
<evidence type="ECO:0000259" key="3">
    <source>
        <dbReference type="Pfam" id="PF13976"/>
    </source>
</evidence>
<comment type="caution">
    <text evidence="6">The sequence shown here is derived from an EMBL/GenBank/DDBJ whole genome shotgun (WGS) entry which is preliminary data.</text>
</comment>
<feature type="region of interest" description="Disordered" evidence="2">
    <location>
        <begin position="267"/>
        <end position="291"/>
    </location>
</feature>
<dbReference type="InterPro" id="IPR039537">
    <property type="entry name" value="Retrotran_Ty1/copia-like"/>
</dbReference>
<dbReference type="Pfam" id="PF13976">
    <property type="entry name" value="gag_pre-integrs"/>
    <property type="match status" value="1"/>
</dbReference>
<feature type="domain" description="Retrovirus-related Pol polyprotein from transposon TNT 1-94-like beta-barrel" evidence="4">
    <location>
        <begin position="312"/>
        <end position="385"/>
    </location>
</feature>
<dbReference type="InterPro" id="IPR057670">
    <property type="entry name" value="SH3_retrovirus"/>
</dbReference>
<dbReference type="Proteomes" id="UP001054821">
    <property type="component" value="Chromosome 4"/>
</dbReference>
<gene>
    <name evidence="6" type="ORF">L3X38_023805</name>
</gene>
<feature type="domain" description="GAG-pre-integrase" evidence="3">
    <location>
        <begin position="418"/>
        <end position="490"/>
    </location>
</feature>
<protein>
    <recommendedName>
        <fullName evidence="8">GAG-pre-integrase domain-containing protein</fullName>
    </recommendedName>
</protein>
<evidence type="ECO:0000256" key="1">
    <source>
        <dbReference type="ARBA" id="ARBA00022670"/>
    </source>
</evidence>
<feature type="domain" description="Retroviral polymerase SH3-like" evidence="5">
    <location>
        <begin position="597"/>
        <end position="654"/>
    </location>
</feature>
<organism evidence="6 7">
    <name type="scientific">Prunus dulcis</name>
    <name type="common">Almond</name>
    <name type="synonym">Amygdalus dulcis</name>
    <dbReference type="NCBI Taxonomy" id="3755"/>
    <lineage>
        <taxon>Eukaryota</taxon>
        <taxon>Viridiplantae</taxon>
        <taxon>Streptophyta</taxon>
        <taxon>Embryophyta</taxon>
        <taxon>Tracheophyta</taxon>
        <taxon>Spermatophyta</taxon>
        <taxon>Magnoliopsida</taxon>
        <taxon>eudicotyledons</taxon>
        <taxon>Gunneridae</taxon>
        <taxon>Pentapetalae</taxon>
        <taxon>rosids</taxon>
        <taxon>fabids</taxon>
        <taxon>Rosales</taxon>
        <taxon>Rosaceae</taxon>
        <taxon>Amygdaloideae</taxon>
        <taxon>Amygdaleae</taxon>
        <taxon>Prunus</taxon>
    </lineage>
</organism>
<reference evidence="6 7" key="1">
    <citation type="journal article" date="2022" name="G3 (Bethesda)">
        <title>Whole-genome sequence and methylome profiling of the almond [Prunus dulcis (Mill.) D.A. Webb] cultivar 'Nonpareil'.</title>
        <authorList>
            <person name="D'Amico-Willman K.M."/>
            <person name="Ouma W.Z."/>
            <person name="Meulia T."/>
            <person name="Sideli G.M."/>
            <person name="Gradziel T.M."/>
            <person name="Fresnedo-Ramirez J."/>
        </authorList>
    </citation>
    <scope>NUCLEOTIDE SEQUENCE [LARGE SCALE GENOMIC DNA]</scope>
    <source>
        <strain evidence="6">Clone GOH B32 T37-40</strain>
    </source>
</reference>
<evidence type="ECO:0000259" key="4">
    <source>
        <dbReference type="Pfam" id="PF22936"/>
    </source>
</evidence>
<evidence type="ECO:0000313" key="6">
    <source>
        <dbReference type="EMBL" id="KAI5333673.1"/>
    </source>
</evidence>
<sequence length="688" mass="76734">MTTLEASLVLQDSSSTSAAQPPTSSVPQIVTIQNDNSAWPTGVILNETNYALWSQLMEIRIATCGKLGYLTGSISMPAESAPTFDAWTTENLRVKGWLIDSMSPELMGRFIRLRTAKEIWVAVKKVFYDGSDESQVYELNRKAFTLKQNGQPVSKDYSMLQSLFQELDHRDPPSMVCVADTDTYKKKKKKLDRLRVHIFLSGLDPEFDQVLVKSSARNLNWISTKVLLMFIVMHNNAPILLVLPPLLMLLSWWLNVPKDHLHLMGVPRPKGDPPVSGNKSNEHTSASASMATSGTTGYALNVSSTSPTSNVWIIDSGASHHMTCDSNKITSLSPSSQSVVSNANGSSSPVVGEGSLSLTDSLHLDSVLVVPSLDFNLLYVVQITHALFCTVTFWPNCCIFQDILTRKIVGYGTRKGKLYFLDLATSGETQISQTFKTIGDSTEKNQNFIWLWHRRLGHASFGYLKKLFLSWFRKLSDFNFKCDVCELAKSHRVSFPLSMNKSTVPFAIVHSDVWGPAPISTSSSAQRKNRHLLEVAPGSLFDAQMPHSFWGEAVCSAAYLINRVPSSVLNFQTPLQALRQFCPLHSTPNLEPRVFGCVTFVHLYTHQRDKLEPRALKCVFIGNAQHQKGHRCYHPPTQKLYITMDVVFREEEMYFSGGVQAQASPDTVDDQLDLEGFITLESLCHPTV</sequence>
<dbReference type="GO" id="GO:0006508">
    <property type="term" value="P:proteolysis"/>
    <property type="evidence" value="ECO:0007669"/>
    <property type="project" value="UniProtKB-KW"/>
</dbReference>
<proteinExistence type="predicted"/>
<evidence type="ECO:0000259" key="5">
    <source>
        <dbReference type="Pfam" id="PF25597"/>
    </source>
</evidence>
<evidence type="ECO:0000313" key="7">
    <source>
        <dbReference type="Proteomes" id="UP001054821"/>
    </source>
</evidence>
<keyword evidence="1" id="KW-0378">Hydrolase</keyword>
<dbReference type="InterPro" id="IPR012337">
    <property type="entry name" value="RNaseH-like_sf"/>
</dbReference>
<name>A0AAD4VZP8_PRUDU</name>
<dbReference type="PANTHER" id="PTHR42648">
    <property type="entry name" value="TRANSPOSASE, PUTATIVE-RELATED"/>
    <property type="match status" value="1"/>
</dbReference>
<dbReference type="AlphaFoldDB" id="A0AAD4VZP8"/>
<dbReference type="EMBL" id="JAJFAZ020000004">
    <property type="protein sequence ID" value="KAI5333673.1"/>
    <property type="molecule type" value="Genomic_DNA"/>
</dbReference>